<dbReference type="GO" id="GO:0016491">
    <property type="term" value="F:oxidoreductase activity"/>
    <property type="evidence" value="ECO:0007669"/>
    <property type="project" value="UniProtKB-KW"/>
</dbReference>
<dbReference type="Gene3D" id="3.30.465.10">
    <property type="match status" value="1"/>
</dbReference>
<feature type="domain" description="FAD-binding PCMH-type" evidence="6">
    <location>
        <begin position="47"/>
        <end position="218"/>
    </location>
</feature>
<reference evidence="7 8" key="1">
    <citation type="submission" date="2018-10" db="EMBL/GenBank/DDBJ databases">
        <title>Genomic Encyclopedia of Type Strains, Phase IV (KMG-IV): sequencing the most valuable type-strain genomes for metagenomic binning, comparative biology and taxonomic classification.</title>
        <authorList>
            <person name="Goeker M."/>
        </authorList>
    </citation>
    <scope>NUCLEOTIDE SEQUENCE [LARGE SCALE GENOMIC DNA]</scope>
    <source>
        <strain evidence="7 8">DSM 25586</strain>
    </source>
</reference>
<evidence type="ECO:0000256" key="3">
    <source>
        <dbReference type="ARBA" id="ARBA00022630"/>
    </source>
</evidence>
<evidence type="ECO:0000256" key="5">
    <source>
        <dbReference type="ARBA" id="ARBA00023002"/>
    </source>
</evidence>
<evidence type="ECO:0000259" key="6">
    <source>
        <dbReference type="PROSITE" id="PS51387"/>
    </source>
</evidence>
<name>A0A495EAL8_9MICC</name>
<dbReference type="PANTHER" id="PTHR42973:SF39">
    <property type="entry name" value="FAD-BINDING PCMH-TYPE DOMAIN-CONTAINING PROTEIN"/>
    <property type="match status" value="1"/>
</dbReference>
<organism evidence="7 8">
    <name type="scientific">Arthrobacter oryzae</name>
    <dbReference type="NCBI Taxonomy" id="409290"/>
    <lineage>
        <taxon>Bacteria</taxon>
        <taxon>Bacillati</taxon>
        <taxon>Actinomycetota</taxon>
        <taxon>Actinomycetes</taxon>
        <taxon>Micrococcales</taxon>
        <taxon>Micrococcaceae</taxon>
        <taxon>Arthrobacter</taxon>
    </lineage>
</organism>
<dbReference type="Gene3D" id="3.40.462.20">
    <property type="match status" value="1"/>
</dbReference>
<dbReference type="PROSITE" id="PS00862">
    <property type="entry name" value="OX2_COVAL_FAD"/>
    <property type="match status" value="1"/>
</dbReference>
<evidence type="ECO:0000313" key="8">
    <source>
        <dbReference type="Proteomes" id="UP000276055"/>
    </source>
</evidence>
<dbReference type="InterPro" id="IPR006094">
    <property type="entry name" value="Oxid_FAD_bind_N"/>
</dbReference>
<dbReference type="Pfam" id="PF01565">
    <property type="entry name" value="FAD_binding_4"/>
    <property type="match status" value="1"/>
</dbReference>
<evidence type="ECO:0000256" key="2">
    <source>
        <dbReference type="ARBA" id="ARBA00005466"/>
    </source>
</evidence>
<dbReference type="InterPro" id="IPR012951">
    <property type="entry name" value="BBE"/>
</dbReference>
<dbReference type="InterPro" id="IPR050416">
    <property type="entry name" value="FAD-linked_Oxidoreductase"/>
</dbReference>
<dbReference type="InterPro" id="IPR006093">
    <property type="entry name" value="Oxy_OxRdtase_FAD_BS"/>
</dbReference>
<dbReference type="Proteomes" id="UP000276055">
    <property type="component" value="Unassembled WGS sequence"/>
</dbReference>
<accession>A0A495EAL8</accession>
<proteinExistence type="inferred from homology"/>
<comment type="similarity">
    <text evidence="2">Belongs to the oxygen-dependent FAD-linked oxidoreductase family.</text>
</comment>
<dbReference type="InterPro" id="IPR036318">
    <property type="entry name" value="FAD-bd_PCMH-like_sf"/>
</dbReference>
<dbReference type="Pfam" id="PF08031">
    <property type="entry name" value="BBE"/>
    <property type="match status" value="1"/>
</dbReference>
<dbReference type="PANTHER" id="PTHR42973">
    <property type="entry name" value="BINDING OXIDOREDUCTASE, PUTATIVE (AFU_ORTHOLOGUE AFUA_1G17690)-RELATED"/>
    <property type="match status" value="1"/>
</dbReference>
<protein>
    <submittedName>
        <fullName evidence="7">FAD/FMN-containing dehydrogenase</fullName>
    </submittedName>
</protein>
<sequence length="462" mass="50104">MPEEPDGNVWGAHDADVTRRLAASFRGELLTPGDRGYGRTRRVFNGMIDRRPSVILRCSGVADVMQGVRVAREQEWPVSIRGGGHGVAGNAVCDGGLMLDLSGMKGMHVDPVRRMAQGQTGLLLGEFDHETQAFGLATTLGVVSLTGIAGLTLGGGLGWLNGKYGLACDNVLAADVVTADGEFLTADASENEDLYWALRGGGGNFGVVTALTYQLHPVTTVLAGGLTFPAEQAHDALRFYHQFASGAPDELSMGGSVSRDPEGHVTVSITACYCGPLDEGERVLSPLRGFGRPLGGEIVPLPYEALQCGADVSFPRGRQHYWKSSYLRDLTDEAIDVLLDFAATIPSPFTGIGLQQMTGVASRVDPRATAFAHRDRQYDFLILSQWEDPVDSDRNIEWTRRFFEAMSPHLKEAVYVNNLGDQEHDRVRAAYGVNYDQLAAVKARYDPENIFRLNHNIAPAVR</sequence>
<keyword evidence="4" id="KW-0274">FAD</keyword>
<evidence type="ECO:0000256" key="4">
    <source>
        <dbReference type="ARBA" id="ARBA00022827"/>
    </source>
</evidence>
<keyword evidence="3" id="KW-0285">Flavoprotein</keyword>
<dbReference type="InterPro" id="IPR016167">
    <property type="entry name" value="FAD-bd_PCMH_sub1"/>
</dbReference>
<dbReference type="SUPFAM" id="SSF56176">
    <property type="entry name" value="FAD-binding/transporter-associated domain-like"/>
    <property type="match status" value="1"/>
</dbReference>
<dbReference type="RefSeq" id="WP_120954992.1">
    <property type="nucleotide sequence ID" value="NZ_RBIR01000009.1"/>
</dbReference>
<dbReference type="Gene3D" id="3.30.43.10">
    <property type="entry name" value="Uridine Diphospho-n-acetylenolpyruvylglucosamine Reductase, domain 2"/>
    <property type="match status" value="1"/>
</dbReference>
<gene>
    <name evidence="7" type="ORF">C8D78_3381</name>
</gene>
<dbReference type="InterPro" id="IPR016166">
    <property type="entry name" value="FAD-bd_PCMH"/>
</dbReference>
<dbReference type="GO" id="GO:0071949">
    <property type="term" value="F:FAD binding"/>
    <property type="evidence" value="ECO:0007669"/>
    <property type="project" value="InterPro"/>
</dbReference>
<keyword evidence="5" id="KW-0560">Oxidoreductase</keyword>
<comment type="cofactor">
    <cofactor evidence="1">
        <name>FAD</name>
        <dbReference type="ChEBI" id="CHEBI:57692"/>
    </cofactor>
</comment>
<evidence type="ECO:0000313" key="7">
    <source>
        <dbReference type="EMBL" id="RKR13721.1"/>
    </source>
</evidence>
<dbReference type="EMBL" id="RBIR01000009">
    <property type="protein sequence ID" value="RKR13721.1"/>
    <property type="molecule type" value="Genomic_DNA"/>
</dbReference>
<dbReference type="PROSITE" id="PS51387">
    <property type="entry name" value="FAD_PCMH"/>
    <property type="match status" value="1"/>
</dbReference>
<dbReference type="OrthoDB" id="9775082at2"/>
<dbReference type="AlphaFoldDB" id="A0A495EAL8"/>
<dbReference type="InterPro" id="IPR016169">
    <property type="entry name" value="FAD-bd_PCMH_sub2"/>
</dbReference>
<comment type="caution">
    <text evidence="7">The sequence shown here is derived from an EMBL/GenBank/DDBJ whole genome shotgun (WGS) entry which is preliminary data.</text>
</comment>
<evidence type="ECO:0000256" key="1">
    <source>
        <dbReference type="ARBA" id="ARBA00001974"/>
    </source>
</evidence>